<sequence length="98" mass="10859">MQYCYVPCPSPSETPLDTALNPPDLRTCLPIDTYVLVPISFPFPFRSLPGPIWLSKRLPYLRWNVRFPISVPGATYITSPLSVGIPPPPIGPPPSIRT</sequence>
<protein>
    <submittedName>
        <fullName evidence="1">Uncharacterized protein</fullName>
    </submittedName>
</protein>
<evidence type="ECO:0000313" key="2">
    <source>
        <dbReference type="Proteomes" id="UP000292082"/>
    </source>
</evidence>
<accession>A0A4Q9PY77</accession>
<keyword evidence="2" id="KW-1185">Reference proteome</keyword>
<name>A0A4Q9PY77_9APHY</name>
<dbReference type="AlphaFoldDB" id="A0A4Q9PY77"/>
<dbReference type="Proteomes" id="UP000292082">
    <property type="component" value="Unassembled WGS sequence"/>
</dbReference>
<organism evidence="1 2">
    <name type="scientific">Dichomitus squalens</name>
    <dbReference type="NCBI Taxonomy" id="114155"/>
    <lineage>
        <taxon>Eukaryota</taxon>
        <taxon>Fungi</taxon>
        <taxon>Dikarya</taxon>
        <taxon>Basidiomycota</taxon>
        <taxon>Agaricomycotina</taxon>
        <taxon>Agaricomycetes</taxon>
        <taxon>Polyporales</taxon>
        <taxon>Polyporaceae</taxon>
        <taxon>Dichomitus</taxon>
    </lineage>
</organism>
<reference evidence="1 2" key="1">
    <citation type="submission" date="2019-01" db="EMBL/GenBank/DDBJ databases">
        <title>Draft genome sequences of three monokaryotic isolates of the white-rot basidiomycete fungus Dichomitus squalens.</title>
        <authorList>
            <consortium name="DOE Joint Genome Institute"/>
            <person name="Lopez S.C."/>
            <person name="Andreopoulos B."/>
            <person name="Pangilinan J."/>
            <person name="Lipzen A."/>
            <person name="Riley R."/>
            <person name="Ahrendt S."/>
            <person name="Ng V."/>
            <person name="Barry K."/>
            <person name="Daum C."/>
            <person name="Grigoriev I.V."/>
            <person name="Hilden K.S."/>
            <person name="Makela M.R."/>
            <person name="de Vries R.P."/>
        </authorList>
    </citation>
    <scope>NUCLEOTIDE SEQUENCE [LARGE SCALE GENOMIC DNA]</scope>
    <source>
        <strain evidence="1 2">CBS 464.89</strain>
    </source>
</reference>
<dbReference type="EMBL" id="ML145113">
    <property type="protein sequence ID" value="TBU59510.1"/>
    <property type="molecule type" value="Genomic_DNA"/>
</dbReference>
<gene>
    <name evidence="1" type="ORF">BD310DRAFT_1010132</name>
</gene>
<evidence type="ECO:0000313" key="1">
    <source>
        <dbReference type="EMBL" id="TBU59510.1"/>
    </source>
</evidence>
<proteinExistence type="predicted"/>